<dbReference type="PANTHER" id="PTHR33416">
    <property type="entry name" value="NUCLEAR PORE COMPLEX PROTEIN NUP1"/>
    <property type="match status" value="1"/>
</dbReference>
<evidence type="ECO:0000313" key="2">
    <source>
        <dbReference type="EMBL" id="GJS81133.1"/>
    </source>
</evidence>
<sequence length="284" mass="31279">MTSANNGYNCGAGGKLRKKVLRKTGTTVDDLYEIEHLTTYRYEIDEGDKANISKNSLVLRLKESKSGFKQACRGRGGKLQCFISIPRAGKRRSSVQDDLGYGGPMRRIRQKAERCSQVSSLSKHKSEFDSSAQRLLLCSEPEQKASKAIVENREISMRNSGYAFVPTVSTQMASKILEHLERTIPKEKPSSSRLARTTEKSATKLTSNLALGSRDKVESSKFLLSSQNNQKSEGQHRIEENGPQRFAVPLIVLSSMNGNSTAPTTNAPSTLALPAEPPQKKPAF</sequence>
<dbReference type="EMBL" id="BQNB010010725">
    <property type="protein sequence ID" value="GJS81133.1"/>
    <property type="molecule type" value="Genomic_DNA"/>
</dbReference>
<feature type="compositionally biased region" description="Basic and acidic residues" evidence="1">
    <location>
        <begin position="185"/>
        <end position="202"/>
    </location>
</feature>
<reference evidence="2" key="1">
    <citation type="journal article" date="2022" name="Int. J. Mol. Sci.">
        <title>Draft Genome of Tanacetum Coccineum: Genomic Comparison of Closely Related Tanacetum-Family Plants.</title>
        <authorList>
            <person name="Yamashiro T."/>
            <person name="Shiraishi A."/>
            <person name="Nakayama K."/>
            <person name="Satake H."/>
        </authorList>
    </citation>
    <scope>NUCLEOTIDE SEQUENCE</scope>
</reference>
<feature type="region of interest" description="Disordered" evidence="1">
    <location>
        <begin position="256"/>
        <end position="284"/>
    </location>
</feature>
<name>A0ABQ4YTD3_9ASTR</name>
<feature type="compositionally biased region" description="Polar residues" evidence="1">
    <location>
        <begin position="256"/>
        <end position="269"/>
    </location>
</feature>
<protein>
    <submittedName>
        <fullName evidence="2">Uncharacterized protein</fullName>
    </submittedName>
</protein>
<accession>A0ABQ4YTD3</accession>
<evidence type="ECO:0000256" key="1">
    <source>
        <dbReference type="SAM" id="MobiDB-lite"/>
    </source>
</evidence>
<gene>
    <name evidence="2" type="ORF">Tco_0747674</name>
</gene>
<feature type="region of interest" description="Disordered" evidence="1">
    <location>
        <begin position="185"/>
        <end position="243"/>
    </location>
</feature>
<feature type="compositionally biased region" description="Polar residues" evidence="1">
    <location>
        <begin position="222"/>
        <end position="232"/>
    </location>
</feature>
<dbReference type="Proteomes" id="UP001151760">
    <property type="component" value="Unassembled WGS sequence"/>
</dbReference>
<reference evidence="2" key="2">
    <citation type="submission" date="2022-01" db="EMBL/GenBank/DDBJ databases">
        <authorList>
            <person name="Yamashiro T."/>
            <person name="Shiraishi A."/>
            <person name="Satake H."/>
            <person name="Nakayama K."/>
        </authorList>
    </citation>
    <scope>NUCLEOTIDE SEQUENCE</scope>
</reference>
<comment type="caution">
    <text evidence="2">The sequence shown here is derived from an EMBL/GenBank/DDBJ whole genome shotgun (WGS) entry which is preliminary data.</text>
</comment>
<dbReference type="PANTHER" id="PTHR33416:SF20">
    <property type="entry name" value="NUCLEAR PORE COMPLEX PROTEIN NUP1"/>
    <property type="match status" value="1"/>
</dbReference>
<organism evidence="2 3">
    <name type="scientific">Tanacetum coccineum</name>
    <dbReference type="NCBI Taxonomy" id="301880"/>
    <lineage>
        <taxon>Eukaryota</taxon>
        <taxon>Viridiplantae</taxon>
        <taxon>Streptophyta</taxon>
        <taxon>Embryophyta</taxon>
        <taxon>Tracheophyta</taxon>
        <taxon>Spermatophyta</taxon>
        <taxon>Magnoliopsida</taxon>
        <taxon>eudicotyledons</taxon>
        <taxon>Gunneridae</taxon>
        <taxon>Pentapetalae</taxon>
        <taxon>asterids</taxon>
        <taxon>campanulids</taxon>
        <taxon>Asterales</taxon>
        <taxon>Asteraceae</taxon>
        <taxon>Asteroideae</taxon>
        <taxon>Anthemideae</taxon>
        <taxon>Anthemidinae</taxon>
        <taxon>Tanacetum</taxon>
    </lineage>
</organism>
<feature type="compositionally biased region" description="Basic and acidic residues" evidence="1">
    <location>
        <begin position="233"/>
        <end position="242"/>
    </location>
</feature>
<keyword evidence="3" id="KW-1185">Reference proteome</keyword>
<evidence type="ECO:0000313" key="3">
    <source>
        <dbReference type="Proteomes" id="UP001151760"/>
    </source>
</evidence>
<proteinExistence type="predicted"/>